<dbReference type="FunFam" id="1.20.1250.20:FF:000018">
    <property type="entry name" value="MFS transporter permease"/>
    <property type="match status" value="1"/>
</dbReference>
<keyword evidence="11" id="KW-1185">Reference proteome</keyword>
<feature type="transmembrane region" description="Helical" evidence="8">
    <location>
        <begin position="77"/>
        <end position="99"/>
    </location>
</feature>
<feature type="compositionally biased region" description="Basic and acidic residues" evidence="7">
    <location>
        <begin position="1"/>
        <end position="18"/>
    </location>
</feature>
<feature type="transmembrane region" description="Helical" evidence="8">
    <location>
        <begin position="106"/>
        <end position="126"/>
    </location>
</feature>
<keyword evidence="5 8" id="KW-1133">Transmembrane helix</keyword>
<comment type="subcellular location">
    <subcellularLocation>
        <location evidence="1">Membrane</location>
        <topology evidence="1">Multi-pass membrane protein</topology>
    </subcellularLocation>
</comment>
<keyword evidence="3" id="KW-0813">Transport</keyword>
<dbReference type="PANTHER" id="PTHR43791:SF47">
    <property type="entry name" value="MAJOR FACILITATOR SUPERFAMILY (MFS) PROFILE DOMAIN-CONTAINING PROTEIN-RELATED"/>
    <property type="match status" value="1"/>
</dbReference>
<evidence type="ECO:0000256" key="5">
    <source>
        <dbReference type="ARBA" id="ARBA00022989"/>
    </source>
</evidence>
<keyword evidence="6 8" id="KW-0472">Membrane</keyword>
<dbReference type="FunFam" id="1.20.1250.20:FF:000013">
    <property type="entry name" value="MFS general substrate transporter"/>
    <property type="match status" value="1"/>
</dbReference>
<dbReference type="SUPFAM" id="SSF103473">
    <property type="entry name" value="MFS general substrate transporter"/>
    <property type="match status" value="1"/>
</dbReference>
<dbReference type="InterPro" id="IPR036259">
    <property type="entry name" value="MFS_trans_sf"/>
</dbReference>
<gene>
    <name evidence="10" type="ORF">FE257_010099</name>
</gene>
<feature type="transmembrane region" description="Helical" evidence="8">
    <location>
        <begin position="337"/>
        <end position="356"/>
    </location>
</feature>
<feature type="transmembrane region" description="Helical" evidence="8">
    <location>
        <begin position="362"/>
        <end position="384"/>
    </location>
</feature>
<dbReference type="Proteomes" id="UP001194746">
    <property type="component" value="Unassembled WGS sequence"/>
</dbReference>
<name>A0AAD4CJE3_ASPNN</name>
<dbReference type="GO" id="GO:0016020">
    <property type="term" value="C:membrane"/>
    <property type="evidence" value="ECO:0007669"/>
    <property type="project" value="UniProtKB-SubCell"/>
</dbReference>
<feature type="region of interest" description="Disordered" evidence="7">
    <location>
        <begin position="1"/>
        <end position="25"/>
    </location>
</feature>
<dbReference type="PROSITE" id="PS50850">
    <property type="entry name" value="MFS"/>
    <property type="match status" value="1"/>
</dbReference>
<protein>
    <recommendedName>
        <fullName evidence="9">Major facilitator superfamily (MFS) profile domain-containing protein</fullName>
    </recommendedName>
</protein>
<feature type="transmembrane region" description="Helical" evidence="8">
    <location>
        <begin position="166"/>
        <end position="187"/>
    </location>
</feature>
<comment type="similarity">
    <text evidence="2">Belongs to the major facilitator superfamily.</text>
</comment>
<feature type="transmembrane region" description="Helical" evidence="8">
    <location>
        <begin position="428"/>
        <end position="451"/>
    </location>
</feature>
<accession>A0AAD4CJE3</accession>
<dbReference type="InterPro" id="IPR011701">
    <property type="entry name" value="MFS"/>
</dbReference>
<dbReference type="Pfam" id="PF07690">
    <property type="entry name" value="MFS_1"/>
    <property type="match status" value="1"/>
</dbReference>
<evidence type="ECO:0000256" key="4">
    <source>
        <dbReference type="ARBA" id="ARBA00022692"/>
    </source>
</evidence>
<dbReference type="InterPro" id="IPR020846">
    <property type="entry name" value="MFS_dom"/>
</dbReference>
<evidence type="ECO:0000256" key="7">
    <source>
        <dbReference type="SAM" id="MobiDB-lite"/>
    </source>
</evidence>
<evidence type="ECO:0000259" key="9">
    <source>
        <dbReference type="PROSITE" id="PS50850"/>
    </source>
</evidence>
<dbReference type="PANTHER" id="PTHR43791">
    <property type="entry name" value="PERMEASE-RELATED"/>
    <property type="match status" value="1"/>
</dbReference>
<feature type="transmembrane region" description="Helical" evidence="8">
    <location>
        <begin position="132"/>
        <end position="154"/>
    </location>
</feature>
<dbReference type="EMBL" id="VCAU01000060">
    <property type="protein sequence ID" value="KAF9887521.1"/>
    <property type="molecule type" value="Genomic_DNA"/>
</dbReference>
<evidence type="ECO:0000256" key="6">
    <source>
        <dbReference type="ARBA" id="ARBA00023136"/>
    </source>
</evidence>
<proteinExistence type="inferred from homology"/>
<sequence length="474" mass="51963">MSTKDSDTVPDQAEKANPEDSILSPKQQRRAIRKIDIRVSVVCGILFFICLLDRTNLGFAMIAGMEEELELGSGNRYNIIALVFFAPYVFFQLPSTFLVRSIGVRWSISTICVLWGVSMLGSGFVASWHQLAGLRVLLGCFEAPFFPVTVYLLSTWYVRYEVQKRYAFFYLISCIASAFGGILAYGISQMAGLANKAGWRWIFIIEALITITIGFCSFFAVVEFPENAHKSFRFLNPNEIKWVLQRIDNDRGDAETEGLNITAFLKAGTDPKLWLLGMIFCCLTTITFGVSFFAPTILKDMGFSVAASQMLTAPPYVLAGVLMVACGYIGDRYHIRGPLIIFNALVSLAGALIVVYCQASGVRYFGLFLLAAGSNANVPAGMAYQANNVHGQWARAFGSATIVGFGGVGGVCGSLVFRSQDAPGYVNGFYACMAASGLVIVIVLGFTVYFVQQNRLIRSGKKMIGGQQDLYYTL</sequence>
<dbReference type="GO" id="GO:0022857">
    <property type="term" value="F:transmembrane transporter activity"/>
    <property type="evidence" value="ECO:0007669"/>
    <property type="project" value="InterPro"/>
</dbReference>
<organism evidence="10 11">
    <name type="scientific">Aspergillus nanangensis</name>
    <dbReference type="NCBI Taxonomy" id="2582783"/>
    <lineage>
        <taxon>Eukaryota</taxon>
        <taxon>Fungi</taxon>
        <taxon>Dikarya</taxon>
        <taxon>Ascomycota</taxon>
        <taxon>Pezizomycotina</taxon>
        <taxon>Eurotiomycetes</taxon>
        <taxon>Eurotiomycetidae</taxon>
        <taxon>Eurotiales</taxon>
        <taxon>Aspergillaceae</taxon>
        <taxon>Aspergillus</taxon>
        <taxon>Aspergillus subgen. Circumdati</taxon>
    </lineage>
</organism>
<reference evidence="10" key="1">
    <citation type="journal article" date="2019" name="Beilstein J. Org. Chem.">
        <title>Nanangenines: drimane sesquiterpenoids as the dominant metabolite cohort of a novel Australian fungus, Aspergillus nanangensis.</title>
        <authorList>
            <person name="Lacey H.J."/>
            <person name="Gilchrist C.L.M."/>
            <person name="Crombie A."/>
            <person name="Kalaitzis J.A."/>
            <person name="Vuong D."/>
            <person name="Rutledge P.J."/>
            <person name="Turner P."/>
            <person name="Pitt J.I."/>
            <person name="Lacey E."/>
            <person name="Chooi Y.H."/>
            <person name="Piggott A.M."/>
        </authorList>
    </citation>
    <scope>NUCLEOTIDE SEQUENCE</scope>
    <source>
        <strain evidence="10">MST-FP2251</strain>
    </source>
</reference>
<evidence type="ECO:0000313" key="10">
    <source>
        <dbReference type="EMBL" id="KAF9887521.1"/>
    </source>
</evidence>
<reference evidence="10" key="2">
    <citation type="submission" date="2020-02" db="EMBL/GenBank/DDBJ databases">
        <authorList>
            <person name="Gilchrist C.L.M."/>
            <person name="Chooi Y.-H."/>
        </authorList>
    </citation>
    <scope>NUCLEOTIDE SEQUENCE</scope>
    <source>
        <strain evidence="10">MST-FP2251</strain>
    </source>
</reference>
<dbReference type="AlphaFoldDB" id="A0AAD4CJE3"/>
<feature type="domain" description="Major facilitator superfamily (MFS) profile" evidence="9">
    <location>
        <begin position="39"/>
        <end position="455"/>
    </location>
</feature>
<feature type="transmembrane region" description="Helical" evidence="8">
    <location>
        <begin position="273"/>
        <end position="293"/>
    </location>
</feature>
<evidence type="ECO:0000256" key="8">
    <source>
        <dbReference type="SAM" id="Phobius"/>
    </source>
</evidence>
<evidence type="ECO:0000256" key="2">
    <source>
        <dbReference type="ARBA" id="ARBA00008335"/>
    </source>
</evidence>
<feature type="transmembrane region" description="Helical" evidence="8">
    <location>
        <begin position="396"/>
        <end position="416"/>
    </location>
</feature>
<feature type="transmembrane region" description="Helical" evidence="8">
    <location>
        <begin position="313"/>
        <end position="330"/>
    </location>
</feature>
<dbReference type="Gene3D" id="1.20.1250.20">
    <property type="entry name" value="MFS general substrate transporter like domains"/>
    <property type="match status" value="2"/>
</dbReference>
<keyword evidence="4 8" id="KW-0812">Transmembrane</keyword>
<evidence type="ECO:0000256" key="1">
    <source>
        <dbReference type="ARBA" id="ARBA00004141"/>
    </source>
</evidence>
<feature type="transmembrane region" description="Helical" evidence="8">
    <location>
        <begin position="199"/>
        <end position="222"/>
    </location>
</feature>
<evidence type="ECO:0000256" key="3">
    <source>
        <dbReference type="ARBA" id="ARBA00022448"/>
    </source>
</evidence>
<evidence type="ECO:0000313" key="11">
    <source>
        <dbReference type="Proteomes" id="UP001194746"/>
    </source>
</evidence>
<feature type="transmembrane region" description="Helical" evidence="8">
    <location>
        <begin position="39"/>
        <end position="65"/>
    </location>
</feature>
<comment type="caution">
    <text evidence="10">The sequence shown here is derived from an EMBL/GenBank/DDBJ whole genome shotgun (WGS) entry which is preliminary data.</text>
</comment>